<protein>
    <submittedName>
        <fullName evidence="2">DUF4383 domain-containing protein</fullName>
    </submittedName>
</protein>
<reference evidence="2" key="1">
    <citation type="submission" date="2020-01" db="EMBL/GenBank/DDBJ databases">
        <title>Insect and environment-associated Actinomycetes.</title>
        <authorList>
            <person name="Currrie C."/>
            <person name="Chevrette M."/>
            <person name="Carlson C."/>
            <person name="Stubbendieck R."/>
            <person name="Wendt-Pienkowski E."/>
        </authorList>
    </citation>
    <scope>NUCLEOTIDE SEQUENCE</scope>
    <source>
        <strain evidence="2">SID12501</strain>
    </source>
</reference>
<gene>
    <name evidence="2" type="ORF">G3I71_05805</name>
</gene>
<feature type="transmembrane region" description="Helical" evidence="1">
    <location>
        <begin position="59"/>
        <end position="80"/>
    </location>
</feature>
<name>A0A6B3BMQ0_9ACTN</name>
<evidence type="ECO:0000313" key="2">
    <source>
        <dbReference type="EMBL" id="NEC85356.1"/>
    </source>
</evidence>
<sequence length="151" mass="15872">MTTHARTPSTSRSPVQQASLLVGVVFLLVGILGFVPGITTDYDTMKFASHESGAHLLGLFQVSVLHNLVHLAFGVAGVAMARTASGACTFLLAGGAVYLVLWMYGLFVGHDSAANFVPLNRADNRLHFVLALGMIALGALFTRARTTAAEG</sequence>
<feature type="transmembrane region" description="Helical" evidence="1">
    <location>
        <begin position="87"/>
        <end position="106"/>
    </location>
</feature>
<dbReference type="AlphaFoldDB" id="A0A6B3BMQ0"/>
<keyword evidence="1" id="KW-1133">Transmembrane helix</keyword>
<dbReference type="EMBL" id="JAAGLU010000004">
    <property type="protein sequence ID" value="NEC85356.1"/>
    <property type="molecule type" value="Genomic_DNA"/>
</dbReference>
<accession>A0A6B3BMQ0</accession>
<dbReference type="Pfam" id="PF14325">
    <property type="entry name" value="DUF4383"/>
    <property type="match status" value="1"/>
</dbReference>
<organism evidence="2">
    <name type="scientific">Streptomyces sp. SID12501</name>
    <dbReference type="NCBI Taxonomy" id="2706042"/>
    <lineage>
        <taxon>Bacteria</taxon>
        <taxon>Bacillati</taxon>
        <taxon>Actinomycetota</taxon>
        <taxon>Actinomycetes</taxon>
        <taxon>Kitasatosporales</taxon>
        <taxon>Streptomycetaceae</taxon>
        <taxon>Streptomyces</taxon>
    </lineage>
</organism>
<keyword evidence="1" id="KW-0812">Transmembrane</keyword>
<proteinExistence type="predicted"/>
<comment type="caution">
    <text evidence="2">The sequence shown here is derived from an EMBL/GenBank/DDBJ whole genome shotgun (WGS) entry which is preliminary data.</text>
</comment>
<feature type="transmembrane region" description="Helical" evidence="1">
    <location>
        <begin position="126"/>
        <end position="144"/>
    </location>
</feature>
<feature type="transmembrane region" description="Helical" evidence="1">
    <location>
        <begin position="20"/>
        <end position="39"/>
    </location>
</feature>
<keyword evidence="1" id="KW-0472">Membrane</keyword>
<evidence type="ECO:0000256" key="1">
    <source>
        <dbReference type="SAM" id="Phobius"/>
    </source>
</evidence>
<dbReference type="RefSeq" id="WP_164312818.1">
    <property type="nucleotide sequence ID" value="NZ_JAAGLU010000004.1"/>
</dbReference>